<dbReference type="EMBL" id="AP022560">
    <property type="protein sequence ID" value="BBX00025.1"/>
    <property type="molecule type" value="Genomic_DNA"/>
</dbReference>
<sequence length="340" mass="37311">MLAPAEALAPAYEAERVVGVSRRIGAAVPSKDTRDRYVRTECVLVLHHACEMLLRLFFAHVEKQDCPWLGMAASVSFAEFKAKVSTALRTGFHRDDLAQVFLGGTDPGDANLSVEAEEFEDTIVAWQLLLETAANTVLSESFLYNSAKHGLTVVHTDESTRMVITPPDGGAPIQLASGSQLTYLHKPETPGAKGGPEWWVSLTHTLPDQDIEVSLLIQRALSSLWNVARRRYTGQAGEVTIVAARVVLDAIYRPVAAEGSVVRTMSHELTKKDLQGEFSGINARMTGPGLPDEDEWDPEAPADGPPPRRVVLPVRQQDRRIISTSTRKLLPFSPNWSTRV</sequence>
<evidence type="ECO:0000256" key="1">
    <source>
        <dbReference type="SAM" id="MobiDB-lite"/>
    </source>
</evidence>
<dbReference type="Proteomes" id="UP000466681">
    <property type="component" value="Chromosome"/>
</dbReference>
<evidence type="ECO:0000313" key="2">
    <source>
        <dbReference type="EMBL" id="BBX00025.1"/>
    </source>
</evidence>
<reference evidence="2 3" key="1">
    <citation type="journal article" date="2019" name="Emerg. Microbes Infect.">
        <title>Comprehensive subspecies identification of 175 nontuberculous mycobacteria species based on 7547 genomic profiles.</title>
        <authorList>
            <person name="Matsumoto Y."/>
            <person name="Kinjo T."/>
            <person name="Motooka D."/>
            <person name="Nabeya D."/>
            <person name="Jung N."/>
            <person name="Uechi K."/>
            <person name="Horii T."/>
            <person name="Iida T."/>
            <person name="Fujita J."/>
            <person name="Nakamura S."/>
        </authorList>
    </citation>
    <scope>NUCLEOTIDE SEQUENCE [LARGE SCALE GENOMIC DNA]</scope>
    <source>
        <strain evidence="2 3">JCM 6375</strain>
    </source>
</reference>
<keyword evidence="3" id="KW-1185">Reference proteome</keyword>
<feature type="region of interest" description="Disordered" evidence="1">
    <location>
        <begin position="280"/>
        <end position="310"/>
    </location>
</feature>
<gene>
    <name evidence="2" type="ORF">MMOR_09610</name>
</gene>
<dbReference type="KEGG" id="mmor:MMOR_09610"/>
<name>A0AAD1H7D9_9MYCO</name>
<evidence type="ECO:0000313" key="3">
    <source>
        <dbReference type="Proteomes" id="UP000466681"/>
    </source>
</evidence>
<dbReference type="AlphaFoldDB" id="A0AAD1H7D9"/>
<dbReference type="RefSeq" id="WP_083156606.1">
    <property type="nucleotide sequence ID" value="NZ_AP022560.1"/>
</dbReference>
<feature type="compositionally biased region" description="Acidic residues" evidence="1">
    <location>
        <begin position="291"/>
        <end position="300"/>
    </location>
</feature>
<protein>
    <submittedName>
        <fullName evidence="2">Uncharacterized protein</fullName>
    </submittedName>
</protein>
<proteinExistence type="predicted"/>
<accession>A0AAD1H7D9</accession>
<organism evidence="2 3">
    <name type="scientific">Mycolicibacterium moriokaense</name>
    <dbReference type="NCBI Taxonomy" id="39691"/>
    <lineage>
        <taxon>Bacteria</taxon>
        <taxon>Bacillati</taxon>
        <taxon>Actinomycetota</taxon>
        <taxon>Actinomycetes</taxon>
        <taxon>Mycobacteriales</taxon>
        <taxon>Mycobacteriaceae</taxon>
        <taxon>Mycolicibacterium</taxon>
    </lineage>
</organism>